<dbReference type="CDD" id="cd01392">
    <property type="entry name" value="HTH_LacI"/>
    <property type="match status" value="1"/>
</dbReference>
<dbReference type="GO" id="GO:0000976">
    <property type="term" value="F:transcription cis-regulatory region binding"/>
    <property type="evidence" value="ECO:0007669"/>
    <property type="project" value="TreeGrafter"/>
</dbReference>
<dbReference type="InterPro" id="IPR000843">
    <property type="entry name" value="HTH_LacI"/>
</dbReference>
<keyword evidence="1" id="KW-0805">Transcription regulation</keyword>
<dbReference type="PANTHER" id="PTHR30146">
    <property type="entry name" value="LACI-RELATED TRANSCRIPTIONAL REPRESSOR"/>
    <property type="match status" value="1"/>
</dbReference>
<dbReference type="PROSITE" id="PS00356">
    <property type="entry name" value="HTH_LACI_1"/>
    <property type="match status" value="1"/>
</dbReference>
<gene>
    <name evidence="5" type="ORF">DI533_16040</name>
</gene>
<dbReference type="PROSITE" id="PS50932">
    <property type="entry name" value="HTH_LACI_2"/>
    <property type="match status" value="1"/>
</dbReference>
<dbReference type="Gene3D" id="1.10.260.40">
    <property type="entry name" value="lambda repressor-like DNA-binding domains"/>
    <property type="match status" value="1"/>
</dbReference>
<dbReference type="EMBL" id="QFQS01000003">
    <property type="protein sequence ID" value="PZQ97056.1"/>
    <property type="molecule type" value="Genomic_DNA"/>
</dbReference>
<reference evidence="5 6" key="1">
    <citation type="submission" date="2017-08" db="EMBL/GenBank/DDBJ databases">
        <title>Infants hospitalized years apart are colonized by the same room-sourced microbial strains.</title>
        <authorList>
            <person name="Brooks B."/>
            <person name="Olm M.R."/>
            <person name="Firek B.A."/>
            <person name="Baker R."/>
            <person name="Thomas B.C."/>
            <person name="Morowitz M.J."/>
            <person name="Banfield J.F."/>
        </authorList>
    </citation>
    <scope>NUCLEOTIDE SEQUENCE [LARGE SCALE GENOMIC DNA]</scope>
    <source>
        <strain evidence="5">S2_003_000_R2_11</strain>
    </source>
</reference>
<dbReference type="PANTHER" id="PTHR30146:SF152">
    <property type="entry name" value="TRANSCRIPTIONAL REGULATORY PROTEIN"/>
    <property type="match status" value="1"/>
</dbReference>
<accession>A0A2W5S4X4</accession>
<dbReference type="Pfam" id="PF13407">
    <property type="entry name" value="Peripla_BP_4"/>
    <property type="match status" value="1"/>
</dbReference>
<feature type="domain" description="HTH lacI-type" evidence="4">
    <location>
        <begin position="5"/>
        <end position="59"/>
    </location>
</feature>
<dbReference type="AlphaFoldDB" id="A0A2W5S4X4"/>
<comment type="caution">
    <text evidence="5">The sequence shown here is derived from an EMBL/GenBank/DDBJ whole genome shotgun (WGS) entry which is preliminary data.</text>
</comment>
<keyword evidence="3" id="KW-0804">Transcription</keyword>
<proteinExistence type="predicted"/>
<organism evidence="5 6">
    <name type="scientific">Cereibacter sphaeroides</name>
    <name type="common">Rhodobacter sphaeroides</name>
    <dbReference type="NCBI Taxonomy" id="1063"/>
    <lineage>
        <taxon>Bacteria</taxon>
        <taxon>Pseudomonadati</taxon>
        <taxon>Pseudomonadota</taxon>
        <taxon>Alphaproteobacteria</taxon>
        <taxon>Rhodobacterales</taxon>
        <taxon>Paracoccaceae</taxon>
        <taxon>Cereibacter</taxon>
    </lineage>
</organism>
<dbReference type="SUPFAM" id="SSF47413">
    <property type="entry name" value="lambda repressor-like DNA-binding domains"/>
    <property type="match status" value="1"/>
</dbReference>
<dbReference type="PRINTS" id="PR00036">
    <property type="entry name" value="HTHLACI"/>
</dbReference>
<evidence type="ECO:0000256" key="2">
    <source>
        <dbReference type="ARBA" id="ARBA00023125"/>
    </source>
</evidence>
<evidence type="ECO:0000259" key="4">
    <source>
        <dbReference type="PROSITE" id="PS50932"/>
    </source>
</evidence>
<evidence type="ECO:0000313" key="6">
    <source>
        <dbReference type="Proteomes" id="UP000248975"/>
    </source>
</evidence>
<dbReference type="GO" id="GO:0003700">
    <property type="term" value="F:DNA-binding transcription factor activity"/>
    <property type="evidence" value="ECO:0007669"/>
    <property type="project" value="TreeGrafter"/>
</dbReference>
<dbReference type="InterPro" id="IPR010982">
    <property type="entry name" value="Lambda_DNA-bd_dom_sf"/>
</dbReference>
<dbReference type="InterPro" id="IPR025997">
    <property type="entry name" value="SBP_2_dom"/>
</dbReference>
<name>A0A2W5S4X4_CERSP</name>
<dbReference type="InterPro" id="IPR028082">
    <property type="entry name" value="Peripla_BP_I"/>
</dbReference>
<evidence type="ECO:0000256" key="3">
    <source>
        <dbReference type="ARBA" id="ARBA00023163"/>
    </source>
</evidence>
<dbReference type="CDD" id="cd06307">
    <property type="entry name" value="PBP1_sugar_binding"/>
    <property type="match status" value="1"/>
</dbReference>
<protein>
    <submittedName>
        <fullName evidence="5">LacI family transcriptional regulator</fullName>
    </submittedName>
</protein>
<evidence type="ECO:0000313" key="5">
    <source>
        <dbReference type="EMBL" id="PZQ97056.1"/>
    </source>
</evidence>
<dbReference type="Gene3D" id="3.40.50.2300">
    <property type="match status" value="2"/>
</dbReference>
<keyword evidence="2" id="KW-0238">DNA-binding</keyword>
<sequence length="343" mass="37508">MNSRVTLQDVAREAGVSSATVDRVLNARDGVRHRTREIVMSAAQRLGYIETPGAIPDAGEAVGALHLVFLLPAGTNAFMHVLRNQIETQSAERADLRVEVEMIEGFNPQTVAARLAELRGQVSGVGLVAQDHPLVREAIRMAAAVGTHIVTLASDIQSVPRIAYVGIDNRQAGRLAGHLLGRFLGQRPDAKVALFAGSMSYRGHEEREMGFRHILSEEFPDLRIVERREVMDDRQKAFAETEALLDLHPDLAAIYNVGAGTYGIAQALKTRGLDGRLLLVGHEATEDNKQLLLDGTLDAVIDQNPRVEAREALNLLSAAARGNPYSFVPLRLQVIFRENLPNE</sequence>
<dbReference type="Pfam" id="PF00356">
    <property type="entry name" value="LacI"/>
    <property type="match status" value="1"/>
</dbReference>
<dbReference type="SUPFAM" id="SSF53822">
    <property type="entry name" value="Periplasmic binding protein-like I"/>
    <property type="match status" value="1"/>
</dbReference>
<dbReference type="Proteomes" id="UP000248975">
    <property type="component" value="Unassembled WGS sequence"/>
</dbReference>
<evidence type="ECO:0000256" key="1">
    <source>
        <dbReference type="ARBA" id="ARBA00023015"/>
    </source>
</evidence>
<dbReference type="SMART" id="SM00354">
    <property type="entry name" value="HTH_LACI"/>
    <property type="match status" value="1"/>
</dbReference>